<sequence length="419" mass="45539">MSQFKFLKSRDDYYRHFTALDIGTELIKVLVVRRDGQSGHVLGVGREPQHPDAMDNGAIANLDLVINACDRALEAAEDMAGTVPGQALIGIAGELVKGFSSSIAYPRERPTVNVRESELKNMLQLVERRALREAQHLLELERSYGEVEARLVHSAITQVRMDGYPVSNPVGFQGRNLEVTVFNTFAPMTQVTAAETVARELDLEIAAMVAQPYSMARACAGDEAWEQGGVFVDVGGGTTDVALLRGGGVEGTRMFSLGGRAFTRRLAKELGLSYEEAEARKLRHTEGLLPREQEGQVSSLLAADVEVQLRGLALCLRELARGEALPTNIYLCGGGSLLPELMNELRKNAWAEGLPFPREPRSRLLGPYDVSGLIDSTGQLTSAQDVGPMGLANHGLRIEAEDRDLVSSVMRGVLKAMKA</sequence>
<feature type="domain" description="SHS2" evidence="1">
    <location>
        <begin position="17"/>
        <end position="219"/>
    </location>
</feature>
<name>A0A934KCA1_9BACT</name>
<proteinExistence type="predicted"/>
<dbReference type="InterPro" id="IPR043129">
    <property type="entry name" value="ATPase_NBD"/>
</dbReference>
<keyword evidence="3" id="KW-1185">Reference proteome</keyword>
<dbReference type="RefSeq" id="WP_338205150.1">
    <property type="nucleotide sequence ID" value="NZ_JAEKNR010000234.1"/>
</dbReference>
<dbReference type="SMART" id="SM00842">
    <property type="entry name" value="FtsA"/>
    <property type="match status" value="1"/>
</dbReference>
<comment type="caution">
    <text evidence="2">The sequence shown here is derived from an EMBL/GenBank/DDBJ whole genome shotgun (WGS) entry which is preliminary data.</text>
</comment>
<organism evidence="2 3">
    <name type="scientific">Candidatus Nephthysia bennettiae</name>
    <dbReference type="NCBI Taxonomy" id="3127016"/>
    <lineage>
        <taxon>Bacteria</taxon>
        <taxon>Bacillati</taxon>
        <taxon>Candidatus Dormiibacterota</taxon>
        <taxon>Candidatus Dormibacteria</taxon>
        <taxon>Candidatus Dormibacterales</taxon>
        <taxon>Candidatus Dormibacteraceae</taxon>
        <taxon>Candidatus Nephthysia</taxon>
    </lineage>
</organism>
<dbReference type="InterPro" id="IPR050696">
    <property type="entry name" value="FtsA/MreB"/>
</dbReference>
<dbReference type="Gene3D" id="3.30.420.40">
    <property type="match status" value="1"/>
</dbReference>
<gene>
    <name evidence="2" type="primary">pilM</name>
    <name evidence="2" type="ORF">JF922_23795</name>
</gene>
<dbReference type="Pfam" id="PF14450">
    <property type="entry name" value="FtsA"/>
    <property type="match status" value="1"/>
</dbReference>
<dbReference type="PANTHER" id="PTHR32432">
    <property type="entry name" value="CELL DIVISION PROTEIN FTSA-RELATED"/>
    <property type="match status" value="1"/>
</dbReference>
<accession>A0A934KCA1</accession>
<protein>
    <submittedName>
        <fullName evidence="2">Pilus assembly protein PilM</fullName>
    </submittedName>
</protein>
<evidence type="ECO:0000313" key="3">
    <source>
        <dbReference type="Proteomes" id="UP000612893"/>
    </source>
</evidence>
<evidence type="ECO:0000259" key="1">
    <source>
        <dbReference type="SMART" id="SM00842"/>
    </source>
</evidence>
<dbReference type="InterPro" id="IPR003494">
    <property type="entry name" value="SHS2_FtsA"/>
</dbReference>
<dbReference type="AlphaFoldDB" id="A0A934KCA1"/>
<evidence type="ECO:0000313" key="2">
    <source>
        <dbReference type="EMBL" id="MBJ7601082.1"/>
    </source>
</evidence>
<dbReference type="EMBL" id="JAEKNR010000234">
    <property type="protein sequence ID" value="MBJ7601082.1"/>
    <property type="molecule type" value="Genomic_DNA"/>
</dbReference>
<dbReference type="Proteomes" id="UP000612893">
    <property type="component" value="Unassembled WGS sequence"/>
</dbReference>
<dbReference type="CDD" id="cd24004">
    <property type="entry name" value="ASKHA_NBD_PilM-like"/>
    <property type="match status" value="1"/>
</dbReference>
<reference evidence="2" key="1">
    <citation type="submission" date="2020-10" db="EMBL/GenBank/DDBJ databases">
        <title>Ca. Dormibacterota MAGs.</title>
        <authorList>
            <person name="Montgomery K."/>
        </authorList>
    </citation>
    <scope>NUCLEOTIDE SEQUENCE [LARGE SCALE GENOMIC DNA]</scope>
    <source>
        <strain evidence="2">SC8812_S17_10</strain>
    </source>
</reference>
<dbReference type="SUPFAM" id="SSF53067">
    <property type="entry name" value="Actin-like ATPase domain"/>
    <property type="match status" value="2"/>
</dbReference>